<dbReference type="InterPro" id="IPR023393">
    <property type="entry name" value="START-like_dom_sf"/>
</dbReference>
<protein>
    <recommendedName>
        <fullName evidence="3">SRPBCC family protein</fullName>
    </recommendedName>
</protein>
<dbReference type="EMBL" id="BAAAKW010000026">
    <property type="protein sequence ID" value="GAA1215685.1"/>
    <property type="molecule type" value="Genomic_DNA"/>
</dbReference>
<comment type="caution">
    <text evidence="1">The sequence shown here is derived from an EMBL/GenBank/DDBJ whole genome shotgun (WGS) entry which is preliminary data.</text>
</comment>
<organism evidence="1 2">
    <name type="scientific">Rhodoglobus aureus</name>
    <dbReference type="NCBI Taxonomy" id="191497"/>
    <lineage>
        <taxon>Bacteria</taxon>
        <taxon>Bacillati</taxon>
        <taxon>Actinomycetota</taxon>
        <taxon>Actinomycetes</taxon>
        <taxon>Micrococcales</taxon>
        <taxon>Microbacteriaceae</taxon>
        <taxon>Rhodoglobus</taxon>
    </lineage>
</organism>
<dbReference type="RefSeq" id="WP_343924405.1">
    <property type="nucleotide sequence ID" value="NZ_BAAAKW010000026.1"/>
</dbReference>
<dbReference type="Proteomes" id="UP001500943">
    <property type="component" value="Unassembled WGS sequence"/>
</dbReference>
<dbReference type="InterPro" id="IPR019587">
    <property type="entry name" value="Polyketide_cyclase/dehydratase"/>
</dbReference>
<dbReference type="Pfam" id="PF10604">
    <property type="entry name" value="Polyketide_cyc2"/>
    <property type="match status" value="1"/>
</dbReference>
<proteinExistence type="predicted"/>
<accession>A0ABN1VKX9</accession>
<reference evidence="1 2" key="1">
    <citation type="journal article" date="2019" name="Int. J. Syst. Evol. Microbiol.">
        <title>The Global Catalogue of Microorganisms (GCM) 10K type strain sequencing project: providing services to taxonomists for standard genome sequencing and annotation.</title>
        <authorList>
            <consortium name="The Broad Institute Genomics Platform"/>
            <consortium name="The Broad Institute Genome Sequencing Center for Infectious Disease"/>
            <person name="Wu L."/>
            <person name="Ma J."/>
        </authorList>
    </citation>
    <scope>NUCLEOTIDE SEQUENCE [LARGE SCALE GENOMIC DNA]</scope>
    <source>
        <strain evidence="1 2">JCM 12762</strain>
    </source>
</reference>
<sequence>MRGRRGRGVSASADALVRSNAQQAYEISGPLDPTRFYPRFGPLPAVIEVREQSGEWDTVGRTRMLMLSDGGHVIETITDTEVPALFAYELSEFQRLFGTLVSGARAEWRFEPRQSGSLIRWSYTFFARPARGWIVWLVVRLWWARYMRHVLPQIAREIDHRAAS</sequence>
<keyword evidence="2" id="KW-1185">Reference proteome</keyword>
<evidence type="ECO:0000313" key="2">
    <source>
        <dbReference type="Proteomes" id="UP001500943"/>
    </source>
</evidence>
<dbReference type="SUPFAM" id="SSF55961">
    <property type="entry name" value="Bet v1-like"/>
    <property type="match status" value="1"/>
</dbReference>
<evidence type="ECO:0000313" key="1">
    <source>
        <dbReference type="EMBL" id="GAA1215685.1"/>
    </source>
</evidence>
<dbReference type="Gene3D" id="3.30.530.20">
    <property type="match status" value="1"/>
</dbReference>
<gene>
    <name evidence="1" type="ORF">GCM10009655_13710</name>
</gene>
<evidence type="ECO:0008006" key="3">
    <source>
        <dbReference type="Google" id="ProtNLM"/>
    </source>
</evidence>
<name>A0ABN1VKX9_9MICO</name>